<dbReference type="EMBL" id="KY130461">
    <property type="protein sequence ID" value="APD19268.1"/>
    <property type="molecule type" value="Genomic_DNA"/>
</dbReference>
<organism evidence="2 3">
    <name type="scientific">Mycobacterium phage Taptic</name>
    <dbReference type="NCBI Taxonomy" id="1920305"/>
    <lineage>
        <taxon>Viruses</taxon>
        <taxon>Duplodnaviria</taxon>
        <taxon>Heunggongvirae</taxon>
        <taxon>Uroviricota</taxon>
        <taxon>Caudoviricetes</taxon>
        <taxon>Northamptonvirus</taxon>
        <taxon>Northamptonvirus taptic</taxon>
    </lineage>
</organism>
<sequence>MTMTLISADALNAYMAARGLSTRALAKKAGDGRLRSTIGHLRSGARSRCGNRAAARIEQALGAPPGSLFVDRSQRTRHASEGGLTGRSQQ</sequence>
<proteinExistence type="predicted"/>
<protein>
    <submittedName>
        <fullName evidence="2">Helix-turn-helix DNA binding protein</fullName>
    </submittedName>
</protein>
<accession>A0A1J0MDU5</accession>
<dbReference type="Proteomes" id="UP000225735">
    <property type="component" value="Segment"/>
</dbReference>
<reference evidence="2 3" key="1">
    <citation type="submission" date="2016-11" db="EMBL/GenBank/DDBJ databases">
        <authorList>
            <person name="Seier E.R."/>
            <person name="Hipwell C.M."/>
            <person name="Kelliher A.B."/>
            <person name="Lando N.A."/>
            <person name="Tsaousis B.E."/>
            <person name="Esposito E.C."/>
            <person name="Heckman E.L."/>
            <person name="Mageeney C.M."/>
            <person name="Kenna M.A."/>
            <person name="Ware V.C."/>
            <person name="Garlena R.A."/>
            <person name="Russell D.A."/>
            <person name="Pope W.H."/>
            <person name="Jacobs-Sera D."/>
            <person name="Hendrix R.W."/>
            <person name="Hatfull G.F."/>
        </authorList>
    </citation>
    <scope>NUCLEOTIDE SEQUENCE [LARGE SCALE GENOMIC DNA]</scope>
</reference>
<keyword evidence="3" id="KW-1185">Reference proteome</keyword>
<evidence type="ECO:0000256" key="1">
    <source>
        <dbReference type="SAM" id="MobiDB-lite"/>
    </source>
</evidence>
<dbReference type="InterPro" id="IPR010982">
    <property type="entry name" value="Lambda_DNA-bd_dom_sf"/>
</dbReference>
<name>A0A1J0MDU5_9CAUD</name>
<dbReference type="Gene3D" id="1.10.260.40">
    <property type="entry name" value="lambda repressor-like DNA-binding domains"/>
    <property type="match status" value="1"/>
</dbReference>
<feature type="region of interest" description="Disordered" evidence="1">
    <location>
        <begin position="64"/>
        <end position="90"/>
    </location>
</feature>
<evidence type="ECO:0000313" key="2">
    <source>
        <dbReference type="EMBL" id="APD19268.1"/>
    </source>
</evidence>
<gene>
    <name evidence="2" type="ORF">SEA_TAPTIC_38</name>
</gene>
<dbReference type="GO" id="GO:0003677">
    <property type="term" value="F:DNA binding"/>
    <property type="evidence" value="ECO:0007669"/>
    <property type="project" value="InterPro"/>
</dbReference>
<evidence type="ECO:0000313" key="3">
    <source>
        <dbReference type="Proteomes" id="UP000225735"/>
    </source>
</evidence>
<dbReference type="SUPFAM" id="SSF47413">
    <property type="entry name" value="lambda repressor-like DNA-binding domains"/>
    <property type="match status" value="1"/>
</dbReference>